<evidence type="ECO:0000256" key="1">
    <source>
        <dbReference type="SAM" id="Phobius"/>
    </source>
</evidence>
<evidence type="ECO:0000313" key="3">
    <source>
        <dbReference type="EMBL" id="MFC0559313.1"/>
    </source>
</evidence>
<accession>A0ABV6NGP7</accession>
<feature type="domain" description="PDZ" evidence="2">
    <location>
        <begin position="295"/>
        <end position="361"/>
    </location>
</feature>
<feature type="transmembrane region" description="Helical" evidence="1">
    <location>
        <begin position="77"/>
        <end position="96"/>
    </location>
</feature>
<feature type="transmembrane region" description="Helical" evidence="1">
    <location>
        <begin position="52"/>
        <end position="71"/>
    </location>
</feature>
<dbReference type="SMART" id="SM00228">
    <property type="entry name" value="PDZ"/>
    <property type="match status" value="1"/>
</dbReference>
<evidence type="ECO:0000313" key="4">
    <source>
        <dbReference type="Proteomes" id="UP001589833"/>
    </source>
</evidence>
<dbReference type="SUPFAM" id="SSF50156">
    <property type="entry name" value="PDZ domain-like"/>
    <property type="match status" value="1"/>
</dbReference>
<dbReference type="InterPro" id="IPR001478">
    <property type="entry name" value="PDZ"/>
</dbReference>
<proteinExistence type="predicted"/>
<name>A0ABV6NGP7_9BACI</name>
<dbReference type="EMBL" id="JBHLTR010000013">
    <property type="protein sequence ID" value="MFC0559313.1"/>
    <property type="molecule type" value="Genomic_DNA"/>
</dbReference>
<dbReference type="Pfam" id="PF00595">
    <property type="entry name" value="PDZ"/>
    <property type="match status" value="1"/>
</dbReference>
<feature type="transmembrane region" description="Helical" evidence="1">
    <location>
        <begin position="6"/>
        <end position="32"/>
    </location>
</feature>
<reference evidence="3 4" key="1">
    <citation type="submission" date="2024-09" db="EMBL/GenBank/DDBJ databases">
        <authorList>
            <person name="Sun Q."/>
            <person name="Mori K."/>
        </authorList>
    </citation>
    <scope>NUCLEOTIDE SEQUENCE [LARGE SCALE GENOMIC DNA]</scope>
    <source>
        <strain evidence="3 4">NCAIM B.02301</strain>
    </source>
</reference>
<feature type="transmembrane region" description="Helical" evidence="1">
    <location>
        <begin position="103"/>
        <end position="119"/>
    </location>
</feature>
<evidence type="ECO:0000259" key="2">
    <source>
        <dbReference type="SMART" id="SM00228"/>
    </source>
</evidence>
<dbReference type="InterPro" id="IPR036034">
    <property type="entry name" value="PDZ_sf"/>
</dbReference>
<feature type="transmembrane region" description="Helical" evidence="1">
    <location>
        <begin position="139"/>
        <end position="167"/>
    </location>
</feature>
<keyword evidence="4" id="KW-1185">Reference proteome</keyword>
<dbReference type="Gene3D" id="2.30.42.10">
    <property type="match status" value="1"/>
</dbReference>
<dbReference type="RefSeq" id="WP_273841842.1">
    <property type="nucleotide sequence ID" value="NZ_JAQQWT010000004.1"/>
</dbReference>
<keyword evidence="1" id="KW-0812">Transmembrane</keyword>
<keyword evidence="1" id="KW-1133">Transmembrane helix</keyword>
<dbReference type="Proteomes" id="UP001589833">
    <property type="component" value="Unassembled WGS sequence"/>
</dbReference>
<feature type="transmembrane region" description="Helical" evidence="1">
    <location>
        <begin position="249"/>
        <end position="279"/>
    </location>
</feature>
<keyword evidence="1" id="KW-0472">Membrane</keyword>
<gene>
    <name evidence="3" type="ORF">ACFFH4_09665</name>
</gene>
<feature type="transmembrane region" description="Helical" evidence="1">
    <location>
        <begin position="188"/>
        <end position="208"/>
    </location>
</feature>
<comment type="caution">
    <text evidence="3">The sequence shown here is derived from an EMBL/GenBank/DDBJ whole genome shotgun (WGS) entry which is preliminary data.</text>
</comment>
<protein>
    <submittedName>
        <fullName evidence="3">PDZ domain-containing protein</fullName>
    </submittedName>
</protein>
<organism evidence="3 4">
    <name type="scientific">Halalkalibacter alkalisediminis</name>
    <dbReference type="NCBI Taxonomy" id="935616"/>
    <lineage>
        <taxon>Bacteria</taxon>
        <taxon>Bacillati</taxon>
        <taxon>Bacillota</taxon>
        <taxon>Bacilli</taxon>
        <taxon>Bacillales</taxon>
        <taxon>Bacillaceae</taxon>
        <taxon>Halalkalibacter</taxon>
    </lineage>
</organism>
<sequence length="395" mass="44193">MLIDILQTIGIFFFSFLFNPILYIGMLVIYFLARKRVQEERQSFHTKVFKEVADFSIPFLPALLAGVYVSIVTIALGIVISWEWVAALAVVYLLLLVTRQIQWLTSTFALGLLLLFYGMEPLLVHVDVFTPIYAELTQIPLQAVASLLVLLMLAEGFLIRFNGATYTSPRLERSKRGKWIGLHVSKRLWIVPIVLFLPDGIIPTIPYWPTLSMGEMTLQPVFIPFLIGFHQRVKGSIPSLPVKATGVRVIGLSLFMVIFAIGSFFVPILAVVLGGLAIVGREWLSYQAKVREEKQPIYFATQAKGCIILGVLPNSPAEKMKLAIGEKIVKINGRAVNNETTFYEALQINSAYCKLEVLNHDGEIRFAQGALYDGEHHQLGVLLVKDDVVLQDSIT</sequence>